<dbReference type="PROSITE" id="PS50294">
    <property type="entry name" value="WD_REPEATS_REGION"/>
    <property type="match status" value="1"/>
</dbReference>
<name>A0ABV2ANF2_9EUKA</name>
<protein>
    <submittedName>
        <fullName evidence="5">WD repeat-containing protein 53</fullName>
    </submittedName>
</protein>
<dbReference type="PANTHER" id="PTHR44411:SF1">
    <property type="entry name" value="THO COMPLEX SUBUNIT 6 HOMOLOG"/>
    <property type="match status" value="1"/>
</dbReference>
<dbReference type="Gene3D" id="2.130.10.10">
    <property type="entry name" value="YVTN repeat-like/Quinoprotein amine dehydrogenase"/>
    <property type="match status" value="1"/>
</dbReference>
<dbReference type="SUPFAM" id="SSF50978">
    <property type="entry name" value="WD40 repeat-like"/>
    <property type="match status" value="1"/>
</dbReference>
<dbReference type="SMART" id="SM00320">
    <property type="entry name" value="WD40"/>
    <property type="match status" value="4"/>
</dbReference>
<keyword evidence="3" id="KW-0677">Repeat</keyword>
<sequence length="352" mass="40065">MFKAHYKNLNAINYSNQNTVFCICTVTLNKKKFLIFGGDRKESEIQIFSLSKNDDDLTMQRILKISVNETVRCLTVSTQLNSLFAGTDKSLLIFDLKAMAKSLNENQKNSIRPIKTIDIFQPFEINDFALNENEHLMYIADGSNAIKIYDLNENRIIHSLTGHFNYILQLKYFVHENSSVLVSGSLDGLLKFWDTKSKKNIFGIDSASGVVTDTPSFESEILALDIDNNGEYVAISSTNSTIQLYHTKTRVLVKANYLKNLITSLKFIDSNIILGTEKGEIYYWKMVETDLMKIYDCKDADAIYKFVECDEKRFENESKMAKSVVCCGSGRFATILTFKENFLVSSQTINIL</sequence>
<dbReference type="Pfam" id="PF00400">
    <property type="entry name" value="WD40"/>
    <property type="match status" value="1"/>
</dbReference>
<accession>A0ABV2ANF2</accession>
<evidence type="ECO:0000256" key="4">
    <source>
        <dbReference type="PROSITE-ProRule" id="PRU00221"/>
    </source>
</evidence>
<dbReference type="Proteomes" id="UP001439008">
    <property type="component" value="Unassembled WGS sequence"/>
</dbReference>
<dbReference type="PROSITE" id="PS00678">
    <property type="entry name" value="WD_REPEATS_1"/>
    <property type="match status" value="1"/>
</dbReference>
<dbReference type="PANTHER" id="PTHR44411">
    <property type="entry name" value="THO COMPLEX SUBUNIT 6 HOMOLOG"/>
    <property type="match status" value="1"/>
</dbReference>
<dbReference type="InterPro" id="IPR036322">
    <property type="entry name" value="WD40_repeat_dom_sf"/>
</dbReference>
<evidence type="ECO:0000256" key="3">
    <source>
        <dbReference type="ARBA" id="ARBA00022737"/>
    </source>
</evidence>
<comment type="caution">
    <text evidence="5">The sequence shown here is derived from an EMBL/GenBank/DDBJ whole genome shotgun (WGS) entry which is preliminary data.</text>
</comment>
<dbReference type="PROSITE" id="PS50082">
    <property type="entry name" value="WD_REPEATS_2"/>
    <property type="match status" value="1"/>
</dbReference>
<feature type="repeat" description="WD" evidence="4">
    <location>
        <begin position="160"/>
        <end position="203"/>
    </location>
</feature>
<proteinExistence type="inferred from homology"/>
<evidence type="ECO:0000313" key="6">
    <source>
        <dbReference type="Proteomes" id="UP001439008"/>
    </source>
</evidence>
<keyword evidence="2 4" id="KW-0853">WD repeat</keyword>
<comment type="similarity">
    <text evidence="1">Belongs to the WD repeat THOC6 family.</text>
</comment>
<dbReference type="InterPro" id="IPR001680">
    <property type="entry name" value="WD40_rpt"/>
</dbReference>
<dbReference type="InterPro" id="IPR042626">
    <property type="entry name" value="THOC6"/>
</dbReference>
<evidence type="ECO:0000256" key="2">
    <source>
        <dbReference type="ARBA" id="ARBA00022574"/>
    </source>
</evidence>
<gene>
    <name evidence="5" type="primary">WDR53</name>
    <name evidence="5" type="ORF">MHBO_002762</name>
</gene>
<organism evidence="5 6">
    <name type="scientific">Bonamia ostreae</name>
    <dbReference type="NCBI Taxonomy" id="126728"/>
    <lineage>
        <taxon>Eukaryota</taxon>
        <taxon>Sar</taxon>
        <taxon>Rhizaria</taxon>
        <taxon>Endomyxa</taxon>
        <taxon>Ascetosporea</taxon>
        <taxon>Haplosporida</taxon>
        <taxon>Bonamia</taxon>
    </lineage>
</organism>
<keyword evidence="6" id="KW-1185">Reference proteome</keyword>
<dbReference type="InterPro" id="IPR019775">
    <property type="entry name" value="WD40_repeat_CS"/>
</dbReference>
<reference evidence="5 6" key="1">
    <citation type="journal article" date="2024" name="BMC Biol.">
        <title>Comparative genomics of Ascetosporea gives new insight into the evolutionary basis for animal parasitism in Rhizaria.</title>
        <authorList>
            <person name="Hiltunen Thoren M."/>
            <person name="Onut-Brannstrom I."/>
            <person name="Alfjorden A."/>
            <person name="Peckova H."/>
            <person name="Swords F."/>
            <person name="Hooper C."/>
            <person name="Holzer A.S."/>
            <person name="Bass D."/>
            <person name="Burki F."/>
        </authorList>
    </citation>
    <scope>NUCLEOTIDE SEQUENCE [LARGE SCALE GENOMIC DNA]</scope>
    <source>
        <strain evidence="5">20-A016</strain>
    </source>
</reference>
<dbReference type="InterPro" id="IPR015943">
    <property type="entry name" value="WD40/YVTN_repeat-like_dom_sf"/>
</dbReference>
<evidence type="ECO:0000256" key="1">
    <source>
        <dbReference type="ARBA" id="ARBA00009728"/>
    </source>
</evidence>
<evidence type="ECO:0000313" key="5">
    <source>
        <dbReference type="EMBL" id="MES1921195.1"/>
    </source>
</evidence>
<dbReference type="EMBL" id="JBDODL010001142">
    <property type="protein sequence ID" value="MES1921195.1"/>
    <property type="molecule type" value="Genomic_DNA"/>
</dbReference>